<protein>
    <submittedName>
        <fullName evidence="1">Uncharacterized protein</fullName>
    </submittedName>
</protein>
<accession>A0A645G165</accession>
<name>A0A645G165_9ZZZZ</name>
<evidence type="ECO:0000313" key="1">
    <source>
        <dbReference type="EMBL" id="MPN17933.1"/>
    </source>
</evidence>
<comment type="caution">
    <text evidence="1">The sequence shown here is derived from an EMBL/GenBank/DDBJ whole genome shotgun (WGS) entry which is preliminary data.</text>
</comment>
<dbReference type="EMBL" id="VSSQ01065179">
    <property type="protein sequence ID" value="MPN17933.1"/>
    <property type="molecule type" value="Genomic_DNA"/>
</dbReference>
<proteinExistence type="predicted"/>
<organism evidence="1">
    <name type="scientific">bioreactor metagenome</name>
    <dbReference type="NCBI Taxonomy" id="1076179"/>
    <lineage>
        <taxon>unclassified sequences</taxon>
        <taxon>metagenomes</taxon>
        <taxon>ecological metagenomes</taxon>
    </lineage>
</organism>
<dbReference type="AlphaFoldDB" id="A0A645G165"/>
<gene>
    <name evidence="1" type="ORF">SDC9_165290</name>
</gene>
<reference evidence="1" key="1">
    <citation type="submission" date="2019-08" db="EMBL/GenBank/DDBJ databases">
        <authorList>
            <person name="Kucharzyk K."/>
            <person name="Murdoch R.W."/>
            <person name="Higgins S."/>
            <person name="Loffler F."/>
        </authorList>
    </citation>
    <scope>NUCLEOTIDE SEQUENCE</scope>
</reference>
<sequence length="126" mass="13286">MYYNGSALPDTGIPGNIAGFTLERLLRAPRAGVFRGVKQIGDVVEAGEPCAYVDGEPVVSRIRGVLRGLLPDGIVVYEGMKSGDVDPRCELSHCFTVSDKALAVGGGALEAVLYGLSAGGYQWKQK</sequence>